<comment type="caution">
    <text evidence="1">The sequence shown here is derived from an EMBL/GenBank/DDBJ whole genome shotgun (WGS) entry which is preliminary data.</text>
</comment>
<dbReference type="InterPro" id="IPR012505">
    <property type="entry name" value="YbbR"/>
</dbReference>
<evidence type="ECO:0008006" key="2">
    <source>
        <dbReference type="Google" id="ProtNLM"/>
    </source>
</evidence>
<accession>A0A0F9P811</accession>
<reference evidence="1" key="1">
    <citation type="journal article" date="2015" name="Nature">
        <title>Complex archaea that bridge the gap between prokaryotes and eukaryotes.</title>
        <authorList>
            <person name="Spang A."/>
            <person name="Saw J.H."/>
            <person name="Jorgensen S.L."/>
            <person name="Zaremba-Niedzwiedzka K."/>
            <person name="Martijn J."/>
            <person name="Lind A.E."/>
            <person name="van Eijk R."/>
            <person name="Schleper C."/>
            <person name="Guy L."/>
            <person name="Ettema T.J."/>
        </authorList>
    </citation>
    <scope>NUCLEOTIDE SEQUENCE</scope>
</reference>
<organism evidence="1">
    <name type="scientific">marine sediment metagenome</name>
    <dbReference type="NCBI Taxonomy" id="412755"/>
    <lineage>
        <taxon>unclassified sequences</taxon>
        <taxon>metagenomes</taxon>
        <taxon>ecological metagenomes</taxon>
    </lineage>
</organism>
<dbReference type="EMBL" id="LAZR01002596">
    <property type="protein sequence ID" value="KKN28025.1"/>
    <property type="molecule type" value="Genomic_DNA"/>
</dbReference>
<dbReference type="InterPro" id="IPR053154">
    <property type="entry name" value="c-di-AMP_regulator"/>
</dbReference>
<name>A0A0F9P811_9ZZZZ</name>
<dbReference type="PANTHER" id="PTHR37804">
    <property type="entry name" value="CDAA REGULATORY PROTEIN CDAR"/>
    <property type="match status" value="1"/>
</dbReference>
<evidence type="ECO:0000313" key="1">
    <source>
        <dbReference type="EMBL" id="KKN28025.1"/>
    </source>
</evidence>
<dbReference type="AlphaFoldDB" id="A0A0F9P811"/>
<dbReference type="PANTHER" id="PTHR37804:SF1">
    <property type="entry name" value="CDAA REGULATORY PROTEIN CDAR"/>
    <property type="match status" value="1"/>
</dbReference>
<protein>
    <recommendedName>
        <fullName evidence="2">YbbR-like protein</fullName>
    </recommendedName>
</protein>
<gene>
    <name evidence="1" type="ORF">LCGC14_0858620</name>
</gene>
<sequence length="318" mass="36302">MIKSIRRVLKKRKAKVFFVFLACSATIWFIKALSQTYVSTAAFDLQYVNLPDGYLFKGASKDEMDVKLRAGGFQFLGFNFKNRIVSIDVAEAEKNTGKFFIPETRYRAQIENQLPEAMALLEIEDDTLFLDMLAVFTRKIPVLPRINLDLSQNYLLDGDVGITPDSIFITGPKEEIDTIQQLRTERLSLANLTDDFSERLKIEVSPQLKNTIFSEKQVVLNGKIVRFSERVFEVPVTVINLPENLEIKTFPDKVSVICKAKINRLKLLKDTDFQVIADYADQKDSQSDELALTLKMKPEGLHSVSLKEKSTEYIVKKQ</sequence>
<proteinExistence type="predicted"/>
<dbReference type="Pfam" id="PF07949">
    <property type="entry name" value="YbbR"/>
    <property type="match status" value="1"/>
</dbReference>
<dbReference type="Gene3D" id="2.170.120.30">
    <property type="match status" value="1"/>
</dbReference>